<evidence type="ECO:0000313" key="1">
    <source>
        <dbReference type="EMBL" id="JAD40706.1"/>
    </source>
</evidence>
<dbReference type="EMBL" id="GBRH01257189">
    <property type="protein sequence ID" value="JAD40706.1"/>
    <property type="molecule type" value="Transcribed_RNA"/>
</dbReference>
<accession>A0A0A8ZPI7</accession>
<proteinExistence type="predicted"/>
<reference evidence="1" key="2">
    <citation type="journal article" date="2015" name="Data Brief">
        <title>Shoot transcriptome of the giant reed, Arundo donax.</title>
        <authorList>
            <person name="Barrero R.A."/>
            <person name="Guerrero F.D."/>
            <person name="Moolhuijzen P."/>
            <person name="Goolsby J.A."/>
            <person name="Tidwell J."/>
            <person name="Bellgard S.E."/>
            <person name="Bellgard M.I."/>
        </authorList>
    </citation>
    <scope>NUCLEOTIDE SEQUENCE</scope>
    <source>
        <tissue evidence="1">Shoot tissue taken approximately 20 cm above the soil surface</tissue>
    </source>
</reference>
<organism evidence="1">
    <name type="scientific">Arundo donax</name>
    <name type="common">Giant reed</name>
    <name type="synonym">Donax arundinaceus</name>
    <dbReference type="NCBI Taxonomy" id="35708"/>
    <lineage>
        <taxon>Eukaryota</taxon>
        <taxon>Viridiplantae</taxon>
        <taxon>Streptophyta</taxon>
        <taxon>Embryophyta</taxon>
        <taxon>Tracheophyta</taxon>
        <taxon>Spermatophyta</taxon>
        <taxon>Magnoliopsida</taxon>
        <taxon>Liliopsida</taxon>
        <taxon>Poales</taxon>
        <taxon>Poaceae</taxon>
        <taxon>PACMAD clade</taxon>
        <taxon>Arundinoideae</taxon>
        <taxon>Arundineae</taxon>
        <taxon>Arundo</taxon>
    </lineage>
</organism>
<protein>
    <submittedName>
        <fullName evidence="1">Uncharacterized protein</fullName>
    </submittedName>
</protein>
<dbReference type="AlphaFoldDB" id="A0A0A8ZPI7"/>
<name>A0A0A8ZPI7_ARUDO</name>
<sequence length="59" mass="6493">MLVDRAFAVGCLREEEGSARSSGVWVLEWAMVRTGMGHGHLSCCATTRAPDVRFHGMEK</sequence>
<reference evidence="1" key="1">
    <citation type="submission" date="2014-09" db="EMBL/GenBank/DDBJ databases">
        <authorList>
            <person name="Magalhaes I.L.F."/>
            <person name="Oliveira U."/>
            <person name="Santos F.R."/>
            <person name="Vidigal T.H.D.A."/>
            <person name="Brescovit A.D."/>
            <person name="Santos A.J."/>
        </authorList>
    </citation>
    <scope>NUCLEOTIDE SEQUENCE</scope>
    <source>
        <tissue evidence="1">Shoot tissue taken approximately 20 cm above the soil surface</tissue>
    </source>
</reference>